<gene>
    <name evidence="12" type="ORF">HJC23_006340</name>
</gene>
<dbReference type="PANTHER" id="PTHR21092">
    <property type="entry name" value="NICASTRIN"/>
    <property type="match status" value="1"/>
</dbReference>
<evidence type="ECO:0000259" key="11">
    <source>
        <dbReference type="Pfam" id="PF18266"/>
    </source>
</evidence>
<dbReference type="PANTHER" id="PTHR21092:SF0">
    <property type="entry name" value="NICASTRIN"/>
    <property type="match status" value="1"/>
</dbReference>
<evidence type="ECO:0000256" key="2">
    <source>
        <dbReference type="ARBA" id="ARBA00007717"/>
    </source>
</evidence>
<keyword evidence="9" id="KW-0325">Glycoprotein</keyword>
<dbReference type="InterPro" id="IPR041084">
    <property type="entry name" value="Ncstrn_small"/>
</dbReference>
<evidence type="ECO:0000256" key="3">
    <source>
        <dbReference type="ARBA" id="ARBA00015303"/>
    </source>
</evidence>
<evidence type="ECO:0000256" key="10">
    <source>
        <dbReference type="SAM" id="Phobius"/>
    </source>
</evidence>
<dbReference type="GO" id="GO:0007219">
    <property type="term" value="P:Notch signaling pathway"/>
    <property type="evidence" value="ECO:0007669"/>
    <property type="project" value="UniProtKB-KW"/>
</dbReference>
<feature type="transmembrane region" description="Helical" evidence="10">
    <location>
        <begin position="783"/>
        <end position="802"/>
    </location>
</feature>
<comment type="subcellular location">
    <subcellularLocation>
        <location evidence="1">Membrane</location>
        <topology evidence="1">Single-pass type I membrane protein</topology>
    </subcellularLocation>
</comment>
<evidence type="ECO:0000256" key="6">
    <source>
        <dbReference type="ARBA" id="ARBA00022976"/>
    </source>
</evidence>
<comment type="similarity">
    <text evidence="2">Belongs to the nicastrin family.</text>
</comment>
<evidence type="ECO:0000313" key="12">
    <source>
        <dbReference type="EMBL" id="KAL3795019.1"/>
    </source>
</evidence>
<keyword evidence="8 10" id="KW-0472">Membrane</keyword>
<accession>A0ABD3Q4U9</accession>
<sequence>MTTSNRNTTLSQPFNNKHFANIPHAACVTLFTRNGRVGCGTFDRNVQTGRLVSWTAVASHNNAANGAGRGLAGLSTVPPYVAVVDEADYTAETVAQLINYSQGFAAGDQYGNVDIGGPLRGILVLASANGGGSYASPEPLAPQGDNTPSEALTVSPSYEWNVNNNGDGLTTQDMYGLPTAYVYDSATVEYLREVASDQASLDLAVQQDGSDNAYPSILAEFNYYMGPATHDGSTATSKTCLEWKDVDGSWNPRCLPLGGNSVWSVAGSPLPLGYNAGDGRPVVWIAAGMDSTSMFHDMVPGANTAASNILAVLLAAQVIGGVKDEVLDQLYGRIGFALFQGEAYGYLGSRRFLKDVMGGFECQKGNEGVASVYKRKEEETTTRACLHPLRADLTFQNLGTVRGMIAVDQVGNLGGGKNFYVQGGESTGGFGGFLGQVMVELSTENYSVQASAASQNAQDDGSYPLPPTPLASLVKVSDSAYGGVVLTGYDDAFVANSYYHSHLDSTSKFQSIDSDAIATAATILARTAVAAAYQTEAGDVDAETAATYAKELIPDAVSSSSEGFQKLYSCLFQDGNCETFLSYATVEEKNDAARTGVDLGIGQPLKSPPNYYVSIYDLDNGQAAVRASGKLYGSLDDEDGDDVKSYGDDENDVFILRPSLLETSIFGIFNDYLGRGAFSNDEENSSAELVKCQSTTDCSSVSYCSTATSSLALPTCAGGQCICGSRSHYHPALDEAIIPTKNKYPNYFEIQEGDAGVSALYTEPFWDSGVGVRIYNDAGKTPGTWAMSMGAVAALVCFMAVYRLKKTLVKEKVY</sequence>
<dbReference type="InterPro" id="IPR008710">
    <property type="entry name" value="Nicastrin"/>
</dbReference>
<reference evidence="12 13" key="1">
    <citation type="journal article" date="2020" name="G3 (Bethesda)">
        <title>Improved Reference Genome for Cyclotella cryptica CCMP332, a Model for Cell Wall Morphogenesis, Salinity Adaptation, and Lipid Production in Diatoms (Bacillariophyta).</title>
        <authorList>
            <person name="Roberts W.R."/>
            <person name="Downey K.M."/>
            <person name="Ruck E.C."/>
            <person name="Traller J.C."/>
            <person name="Alverson A.J."/>
        </authorList>
    </citation>
    <scope>NUCLEOTIDE SEQUENCE [LARGE SCALE GENOMIC DNA]</scope>
    <source>
        <strain evidence="12 13">CCMP332</strain>
    </source>
</reference>
<evidence type="ECO:0000256" key="1">
    <source>
        <dbReference type="ARBA" id="ARBA00004479"/>
    </source>
</evidence>
<dbReference type="Gene3D" id="3.40.630.10">
    <property type="entry name" value="Zn peptidases"/>
    <property type="match status" value="1"/>
</dbReference>
<evidence type="ECO:0000256" key="5">
    <source>
        <dbReference type="ARBA" id="ARBA00022729"/>
    </source>
</evidence>
<evidence type="ECO:0000256" key="4">
    <source>
        <dbReference type="ARBA" id="ARBA00022692"/>
    </source>
</evidence>
<dbReference type="Proteomes" id="UP001516023">
    <property type="component" value="Unassembled WGS sequence"/>
</dbReference>
<evidence type="ECO:0000256" key="8">
    <source>
        <dbReference type="ARBA" id="ARBA00023136"/>
    </source>
</evidence>
<evidence type="ECO:0000256" key="7">
    <source>
        <dbReference type="ARBA" id="ARBA00022989"/>
    </source>
</evidence>
<name>A0ABD3Q4U9_9STRA</name>
<comment type="caution">
    <text evidence="12">The sequence shown here is derived from an EMBL/GenBank/DDBJ whole genome shotgun (WGS) entry which is preliminary data.</text>
</comment>
<keyword evidence="13" id="KW-1185">Reference proteome</keyword>
<feature type="domain" description="Nicastrin small lobe" evidence="11">
    <location>
        <begin position="26"/>
        <end position="225"/>
    </location>
</feature>
<keyword evidence="7 10" id="KW-1133">Transmembrane helix</keyword>
<evidence type="ECO:0000256" key="9">
    <source>
        <dbReference type="ARBA" id="ARBA00023180"/>
    </source>
</evidence>
<organism evidence="12 13">
    <name type="scientific">Cyclotella cryptica</name>
    <dbReference type="NCBI Taxonomy" id="29204"/>
    <lineage>
        <taxon>Eukaryota</taxon>
        <taxon>Sar</taxon>
        <taxon>Stramenopiles</taxon>
        <taxon>Ochrophyta</taxon>
        <taxon>Bacillariophyta</taxon>
        <taxon>Coscinodiscophyceae</taxon>
        <taxon>Thalassiosirophycidae</taxon>
        <taxon>Stephanodiscales</taxon>
        <taxon>Stephanodiscaceae</taxon>
        <taxon>Cyclotella</taxon>
    </lineage>
</organism>
<protein>
    <recommendedName>
        <fullName evidence="3">Nicastrin</fullName>
    </recommendedName>
</protein>
<keyword evidence="6" id="KW-0914">Notch signaling pathway</keyword>
<dbReference type="EMBL" id="JABMIG020000075">
    <property type="protein sequence ID" value="KAL3795019.1"/>
    <property type="molecule type" value="Genomic_DNA"/>
</dbReference>
<dbReference type="GO" id="GO:0005886">
    <property type="term" value="C:plasma membrane"/>
    <property type="evidence" value="ECO:0007669"/>
    <property type="project" value="UniProtKB-ARBA"/>
</dbReference>
<dbReference type="AlphaFoldDB" id="A0ABD3Q4U9"/>
<keyword evidence="5" id="KW-0732">Signal</keyword>
<dbReference type="Pfam" id="PF18266">
    <property type="entry name" value="Ncstrn_small"/>
    <property type="match status" value="1"/>
</dbReference>
<keyword evidence="4 10" id="KW-0812">Transmembrane</keyword>
<dbReference type="SUPFAM" id="SSF53187">
    <property type="entry name" value="Zn-dependent exopeptidases"/>
    <property type="match status" value="1"/>
</dbReference>
<dbReference type="Pfam" id="PF05450">
    <property type="entry name" value="Nicastrin"/>
    <property type="match status" value="1"/>
</dbReference>
<proteinExistence type="inferred from homology"/>
<evidence type="ECO:0000313" key="13">
    <source>
        <dbReference type="Proteomes" id="UP001516023"/>
    </source>
</evidence>